<dbReference type="RefSeq" id="WP_102072424.1">
    <property type="nucleotide sequence ID" value="NZ_PDNW01000001.1"/>
</dbReference>
<evidence type="ECO:0000313" key="2">
    <source>
        <dbReference type="Proteomes" id="UP000234190"/>
    </source>
</evidence>
<dbReference type="EMBL" id="PDNW01000001">
    <property type="protein sequence ID" value="PLC51942.1"/>
    <property type="molecule type" value="Genomic_DNA"/>
</dbReference>
<gene>
    <name evidence="1" type="ORF">CR159_01065</name>
</gene>
<accession>A0A2N4UA88</accession>
<name>A0A2N4UA88_9BURK</name>
<sequence length="109" mass="11962">MPITAPAAAAPAAAPVSDFPTTTRVEYVLECMQAHPGKNYESFYKCSCAIDEIAKQTAFDEYAEISTASKYLRLGGERGAEFRDPAQVKVMAKKYKEIETRAANACFLK</sequence>
<keyword evidence="2" id="KW-1185">Reference proteome</keyword>
<protein>
    <submittedName>
        <fullName evidence="1">Uncharacterized protein</fullName>
    </submittedName>
</protein>
<dbReference type="OrthoDB" id="8563102at2"/>
<dbReference type="Proteomes" id="UP000234190">
    <property type="component" value="Unassembled WGS sequence"/>
</dbReference>
<organism evidence="1 2">
    <name type="scientific">Pollutimonas subterranea</name>
    <dbReference type="NCBI Taxonomy" id="2045210"/>
    <lineage>
        <taxon>Bacteria</taxon>
        <taxon>Pseudomonadati</taxon>
        <taxon>Pseudomonadota</taxon>
        <taxon>Betaproteobacteria</taxon>
        <taxon>Burkholderiales</taxon>
        <taxon>Alcaligenaceae</taxon>
        <taxon>Pollutimonas</taxon>
    </lineage>
</organism>
<reference evidence="1 2" key="1">
    <citation type="submission" date="2017-10" db="EMBL/GenBank/DDBJ databases">
        <title>Two draft genome sequences of Pusillimonas sp. strains isolated from a nitrate- and radionuclide-contaminated groundwater in Russia.</title>
        <authorList>
            <person name="Grouzdev D.S."/>
            <person name="Tourova T.P."/>
            <person name="Goeva M.A."/>
            <person name="Babich T.L."/>
            <person name="Sokolova D.S."/>
            <person name="Abdullin R."/>
            <person name="Poltaraus A.B."/>
            <person name="Toshchakov S.V."/>
            <person name="Nazina T.N."/>
        </authorList>
    </citation>
    <scope>NUCLEOTIDE SEQUENCE [LARGE SCALE GENOMIC DNA]</scope>
    <source>
        <strain evidence="1 2">JR1/69-3-13</strain>
    </source>
</reference>
<evidence type="ECO:0000313" key="1">
    <source>
        <dbReference type="EMBL" id="PLC51942.1"/>
    </source>
</evidence>
<dbReference type="AlphaFoldDB" id="A0A2N4UA88"/>
<proteinExistence type="predicted"/>
<comment type="caution">
    <text evidence="1">The sequence shown here is derived from an EMBL/GenBank/DDBJ whole genome shotgun (WGS) entry which is preliminary data.</text>
</comment>